<feature type="domain" description="Gfo/Idh/MocA-like oxidoreductase N-terminal" evidence="2">
    <location>
        <begin position="1"/>
        <end position="117"/>
    </location>
</feature>
<protein>
    <submittedName>
        <fullName evidence="3">Gfo/Idh/MocA family protein</fullName>
    </submittedName>
</protein>
<dbReference type="PANTHER" id="PTHR43818:SF11">
    <property type="entry name" value="BCDNA.GH03377"/>
    <property type="match status" value="1"/>
</dbReference>
<dbReference type="InterPro" id="IPR036291">
    <property type="entry name" value="NAD(P)-bd_dom_sf"/>
</dbReference>
<dbReference type="PANTHER" id="PTHR43818">
    <property type="entry name" value="BCDNA.GH03377"/>
    <property type="match status" value="1"/>
</dbReference>
<dbReference type="InterPro" id="IPR000683">
    <property type="entry name" value="Gfo/Idh/MocA-like_OxRdtase_N"/>
</dbReference>
<reference evidence="4" key="1">
    <citation type="journal article" date="2019" name="Int. J. Syst. Evol. Microbiol.">
        <title>The Global Catalogue of Microorganisms (GCM) 10K type strain sequencing project: providing services to taxonomists for standard genome sequencing and annotation.</title>
        <authorList>
            <consortium name="The Broad Institute Genomics Platform"/>
            <consortium name="The Broad Institute Genome Sequencing Center for Infectious Disease"/>
            <person name="Wu L."/>
            <person name="Ma J."/>
        </authorList>
    </citation>
    <scope>NUCLEOTIDE SEQUENCE [LARGE SCALE GENOMIC DNA]</scope>
    <source>
        <strain evidence="4">CCUG 43114</strain>
    </source>
</reference>
<organism evidence="3 4">
    <name type="scientific">Aquipuribacter nitratireducens</name>
    <dbReference type="NCBI Taxonomy" id="650104"/>
    <lineage>
        <taxon>Bacteria</taxon>
        <taxon>Bacillati</taxon>
        <taxon>Actinomycetota</taxon>
        <taxon>Actinomycetes</taxon>
        <taxon>Micrococcales</taxon>
        <taxon>Intrasporangiaceae</taxon>
        <taxon>Aquipuribacter</taxon>
    </lineage>
</organism>
<dbReference type="RefSeq" id="WP_340269222.1">
    <property type="nucleotide sequence ID" value="NZ_JBBEOG010000004.1"/>
</dbReference>
<evidence type="ECO:0000313" key="3">
    <source>
        <dbReference type="EMBL" id="MFC5381330.1"/>
    </source>
</evidence>
<evidence type="ECO:0000256" key="1">
    <source>
        <dbReference type="ARBA" id="ARBA00023002"/>
    </source>
</evidence>
<dbReference type="SUPFAM" id="SSF55347">
    <property type="entry name" value="Glyceraldehyde-3-phosphate dehydrogenase-like, C-terminal domain"/>
    <property type="match status" value="1"/>
</dbReference>
<accession>A0ABW0GQ39</accession>
<keyword evidence="4" id="KW-1185">Reference proteome</keyword>
<evidence type="ECO:0000259" key="2">
    <source>
        <dbReference type="Pfam" id="PF01408"/>
    </source>
</evidence>
<name>A0ABW0GQ39_9MICO</name>
<dbReference type="Gene3D" id="3.40.50.720">
    <property type="entry name" value="NAD(P)-binding Rossmann-like Domain"/>
    <property type="match status" value="1"/>
</dbReference>
<dbReference type="Gene3D" id="3.30.360.10">
    <property type="entry name" value="Dihydrodipicolinate Reductase, domain 2"/>
    <property type="match status" value="1"/>
</dbReference>
<gene>
    <name evidence="3" type="ORF">ACFPJ6_11050</name>
</gene>
<dbReference type="EMBL" id="JBHSLD010000009">
    <property type="protein sequence ID" value="MFC5381330.1"/>
    <property type="molecule type" value="Genomic_DNA"/>
</dbReference>
<dbReference type="SUPFAM" id="SSF51735">
    <property type="entry name" value="NAD(P)-binding Rossmann-fold domains"/>
    <property type="match status" value="1"/>
</dbReference>
<sequence length="301" mass="30863">MRVGLVGTGYWAAEVHAPAVVAAGHELTAVWGRDAGRAEALASRHEAGAFAGEDRLDPFLDGVDALTFAVPPDVQAPIAVRAAQAGRHLLLEKPTGLSVEQADGVADAVEAAGVASVVFFTARHTPAVADWLDGLRARGGWTGAHGAWLGSIFTDGSPFGASPWRHEHGGLWDVGPHALSVLVGALGPVTSVSAVRGPGDTVHLVLRHGDGQDAPSSTASVSLTVPPDAAALRCEVYGQHGWTSIPADHGTTAVEALGHALRALEQAARGGQPHPCDARFGADVVRVLAAAQEQLDQNTPG</sequence>
<dbReference type="Proteomes" id="UP001596122">
    <property type="component" value="Unassembled WGS sequence"/>
</dbReference>
<comment type="caution">
    <text evidence="3">The sequence shown here is derived from an EMBL/GenBank/DDBJ whole genome shotgun (WGS) entry which is preliminary data.</text>
</comment>
<proteinExistence type="predicted"/>
<evidence type="ECO:0000313" key="4">
    <source>
        <dbReference type="Proteomes" id="UP001596122"/>
    </source>
</evidence>
<dbReference type="Pfam" id="PF01408">
    <property type="entry name" value="GFO_IDH_MocA"/>
    <property type="match status" value="1"/>
</dbReference>
<dbReference type="InterPro" id="IPR050463">
    <property type="entry name" value="Gfo/Idh/MocA_oxidrdct_glycsds"/>
</dbReference>
<keyword evidence="1" id="KW-0560">Oxidoreductase</keyword>